<dbReference type="RefSeq" id="WP_353649095.1">
    <property type="nucleotide sequence ID" value="NZ_CP159218.1"/>
</dbReference>
<dbReference type="PANTHER" id="PTHR44379:SF5">
    <property type="entry name" value="OXIDOREDUCTASE WITH IRON-SULFUR SUBUNIT"/>
    <property type="match status" value="1"/>
</dbReference>
<dbReference type="AlphaFoldDB" id="A0AAU8DMI2"/>
<dbReference type="InterPro" id="IPR001041">
    <property type="entry name" value="2Fe-2S_ferredoxin-type"/>
</dbReference>
<dbReference type="InterPro" id="IPR036884">
    <property type="entry name" value="2Fe-2S-bd_dom_sf"/>
</dbReference>
<keyword evidence="3" id="KW-0560">Oxidoreductase</keyword>
<dbReference type="GO" id="GO:0051537">
    <property type="term" value="F:2 iron, 2 sulfur cluster binding"/>
    <property type="evidence" value="ECO:0007669"/>
    <property type="project" value="UniProtKB-KW"/>
</dbReference>
<evidence type="ECO:0000256" key="2">
    <source>
        <dbReference type="ARBA" id="ARBA00022723"/>
    </source>
</evidence>
<evidence type="ECO:0000256" key="4">
    <source>
        <dbReference type="ARBA" id="ARBA00023004"/>
    </source>
</evidence>
<dbReference type="Gene3D" id="1.10.150.120">
    <property type="entry name" value="[2Fe-2S]-binding domain"/>
    <property type="match status" value="1"/>
</dbReference>
<accession>A0AAU8DMI2</accession>
<dbReference type="PANTHER" id="PTHR44379">
    <property type="entry name" value="OXIDOREDUCTASE WITH IRON-SULFUR SUBUNIT"/>
    <property type="match status" value="1"/>
</dbReference>
<dbReference type="InterPro" id="IPR012675">
    <property type="entry name" value="Beta-grasp_dom_sf"/>
</dbReference>
<name>A0AAU8DMI2_9ACTN</name>
<protein>
    <submittedName>
        <fullName evidence="8">(2Fe-2S)-binding protein</fullName>
    </submittedName>
</protein>
<dbReference type="GO" id="GO:0016491">
    <property type="term" value="F:oxidoreductase activity"/>
    <property type="evidence" value="ECO:0007669"/>
    <property type="project" value="UniProtKB-KW"/>
</dbReference>
<evidence type="ECO:0000256" key="6">
    <source>
        <dbReference type="ARBA" id="ARBA00060707"/>
    </source>
</evidence>
<dbReference type="Pfam" id="PF01799">
    <property type="entry name" value="Fer2_2"/>
    <property type="match status" value="1"/>
</dbReference>
<proteinExistence type="predicted"/>
<evidence type="ECO:0000313" key="8">
    <source>
        <dbReference type="EMBL" id="XCG63480.1"/>
    </source>
</evidence>
<dbReference type="PROSITE" id="PS00197">
    <property type="entry name" value="2FE2S_FER_1"/>
    <property type="match status" value="1"/>
</dbReference>
<dbReference type="Gene3D" id="3.10.20.30">
    <property type="match status" value="1"/>
</dbReference>
<keyword evidence="5" id="KW-0411">Iron-sulfur</keyword>
<keyword evidence="2" id="KW-0479">Metal-binding</keyword>
<dbReference type="Pfam" id="PF00111">
    <property type="entry name" value="Fer2"/>
    <property type="match status" value="1"/>
</dbReference>
<evidence type="ECO:0000256" key="5">
    <source>
        <dbReference type="ARBA" id="ARBA00023014"/>
    </source>
</evidence>
<evidence type="ECO:0000256" key="1">
    <source>
        <dbReference type="ARBA" id="ARBA00022714"/>
    </source>
</evidence>
<dbReference type="InterPro" id="IPR006058">
    <property type="entry name" value="2Fe2S_fd_BS"/>
</dbReference>
<dbReference type="FunFam" id="3.10.20.30:FF:000020">
    <property type="entry name" value="Xanthine dehydrogenase iron-sulfur subunit"/>
    <property type="match status" value="1"/>
</dbReference>
<reference evidence="8" key="1">
    <citation type="submission" date="2024-05" db="EMBL/GenBank/DDBJ databases">
        <authorList>
            <person name="Cai S.Y."/>
            <person name="Jin L.M."/>
            <person name="Li H.R."/>
        </authorList>
    </citation>
    <scope>NUCLEOTIDE SEQUENCE</scope>
    <source>
        <strain evidence="8">A5-74</strain>
    </source>
</reference>
<dbReference type="EMBL" id="CP159218">
    <property type="protein sequence ID" value="XCG63480.1"/>
    <property type="molecule type" value="Genomic_DNA"/>
</dbReference>
<feature type="domain" description="2Fe-2S ferredoxin-type" evidence="7">
    <location>
        <begin position="11"/>
        <end position="87"/>
    </location>
</feature>
<dbReference type="GO" id="GO:0046872">
    <property type="term" value="F:metal ion binding"/>
    <property type="evidence" value="ECO:0007669"/>
    <property type="project" value="UniProtKB-KW"/>
</dbReference>
<dbReference type="InterPro" id="IPR051452">
    <property type="entry name" value="Diverse_Oxidoreductases"/>
</dbReference>
<gene>
    <name evidence="8" type="ORF">ABLG96_20170</name>
</gene>
<dbReference type="CDD" id="cd00207">
    <property type="entry name" value="fer2"/>
    <property type="match status" value="1"/>
</dbReference>
<organism evidence="8">
    <name type="scientific">Nakamurella sp. A5-74</name>
    <dbReference type="NCBI Taxonomy" id="3158264"/>
    <lineage>
        <taxon>Bacteria</taxon>
        <taxon>Bacillati</taxon>
        <taxon>Actinomycetota</taxon>
        <taxon>Actinomycetes</taxon>
        <taxon>Nakamurellales</taxon>
        <taxon>Nakamurellaceae</taxon>
        <taxon>Nakamurella</taxon>
    </lineage>
</organism>
<keyword evidence="4" id="KW-0408">Iron</keyword>
<dbReference type="PROSITE" id="PS51085">
    <property type="entry name" value="2FE2S_FER_2"/>
    <property type="match status" value="1"/>
</dbReference>
<evidence type="ECO:0000256" key="3">
    <source>
        <dbReference type="ARBA" id="ARBA00023002"/>
    </source>
</evidence>
<dbReference type="InterPro" id="IPR002888">
    <property type="entry name" value="2Fe-2S-bd"/>
</dbReference>
<comment type="pathway">
    <text evidence="6">Alkaloid degradation; nicotine degradation.</text>
</comment>
<keyword evidence="1" id="KW-0001">2Fe-2S</keyword>
<evidence type="ECO:0000259" key="7">
    <source>
        <dbReference type="PROSITE" id="PS51085"/>
    </source>
</evidence>
<dbReference type="InterPro" id="IPR036010">
    <property type="entry name" value="2Fe-2S_ferredoxin-like_sf"/>
</dbReference>
<dbReference type="SUPFAM" id="SSF47741">
    <property type="entry name" value="CO dehydrogenase ISP C-domain like"/>
    <property type="match status" value="1"/>
</dbReference>
<dbReference type="SUPFAM" id="SSF54292">
    <property type="entry name" value="2Fe-2S ferredoxin-like"/>
    <property type="match status" value="1"/>
</dbReference>
<sequence length="184" mass="19019">MTESRPAGRRLPVTVTVNGVARTADAEPRRTLSDFVRHDLGLTGTHVGCEHGVCGACTVLIDGDPVRSCLVLAVSAQGHDVTTVEGLGQPDTVTELGPVQRAFRDCHALQCGFCTPGFLTTITAGIAENPTPTRDEAVDMIAGNLCRCTGYQNIVEAVLTAARYAAGDDTPGGPAGHGAAGVEH</sequence>